<evidence type="ECO:0000256" key="4">
    <source>
        <dbReference type="ARBA" id="ARBA00022723"/>
    </source>
</evidence>
<dbReference type="GO" id="GO:0004615">
    <property type="term" value="F:phosphomannomutase activity"/>
    <property type="evidence" value="ECO:0007669"/>
    <property type="project" value="TreeGrafter"/>
</dbReference>
<gene>
    <name evidence="11" type="ORF">ME5_01893</name>
</gene>
<name>J1JWF1_9HYPH</name>
<keyword evidence="6" id="KW-0413">Isomerase</keyword>
<dbReference type="InterPro" id="IPR005844">
    <property type="entry name" value="A-D-PHexomutase_a/b/a-I"/>
</dbReference>
<dbReference type="RefSeq" id="WP_008040585.1">
    <property type="nucleotide sequence ID" value="NZ_JH725147.1"/>
</dbReference>
<proteinExistence type="inferred from homology"/>
<dbReference type="PATRIC" id="fig|1094558.3.peg.2029"/>
<dbReference type="CDD" id="cd03088">
    <property type="entry name" value="ManB"/>
    <property type="match status" value="1"/>
</dbReference>
<accession>J1JWF1</accession>
<comment type="similarity">
    <text evidence="2 7">Belongs to the phosphohexose mutase family.</text>
</comment>
<dbReference type="InterPro" id="IPR036900">
    <property type="entry name" value="A-D-PHexomutase_C_sf"/>
</dbReference>
<feature type="domain" description="Alpha-D-phosphohexomutase alpha/beta/alpha" evidence="10">
    <location>
        <begin position="257"/>
        <end position="376"/>
    </location>
</feature>
<dbReference type="Pfam" id="PF02880">
    <property type="entry name" value="PGM_PMM_III"/>
    <property type="match status" value="1"/>
</dbReference>
<evidence type="ECO:0000259" key="10">
    <source>
        <dbReference type="Pfam" id="PF02880"/>
    </source>
</evidence>
<dbReference type="HOGENOM" id="CLU_045514_1_0_5"/>
<evidence type="ECO:0000256" key="3">
    <source>
        <dbReference type="ARBA" id="ARBA00022553"/>
    </source>
</evidence>
<feature type="domain" description="Alpha-D-phosphohexomutase alpha/beta/alpha" evidence="8">
    <location>
        <begin position="5"/>
        <end position="129"/>
    </location>
</feature>
<sequence>MKNDLKFGTSGLRGLVSALTDDVCQNYTLAFLNHLKASKKLTPDMALIVGHDLRASSPHISKIIMDTASSYGVHVMNAGALPTPALALSALNNHCPAIMVTGSHIPEDRNGLKFYTSEGEITKQDELSILYHLEIVKPIIKDKKEYPLNPSILAAYRKRCLAILPENSLQNLRIGVYQHSSVARDLLIDILKQLGAQTFVYARSDHFIPIDTEALSQNDRDFVLNTVKENSLDALISTDGDADRPLIAGSDGHFVKGDLIGLLTAQYLGADAVVTPVTSSSAIELSHLFQRIYRCRVGSPYVIAEMEEAVTDGYNTIIGFEANGGVLLGSDVTTEQGILKKLPTRDAILPILCLLGLAHLQGNSVQALMAELPHRFTASNRLTNIDTEKASRILDTLDDGTTRVHFFHSMGKITHWDTIDGLRVIFDNGDIIHYRLSGNAPEMRCYCEASTQKKADNNLTWGLNKMAHAIDKL</sequence>
<dbReference type="AlphaFoldDB" id="J1JWF1"/>
<dbReference type="Pfam" id="PF02878">
    <property type="entry name" value="PGM_PMM_I"/>
    <property type="match status" value="1"/>
</dbReference>
<comment type="caution">
    <text evidence="11">The sequence shown here is derived from an EMBL/GenBank/DDBJ whole genome shotgun (WGS) entry which is preliminary data.</text>
</comment>
<dbReference type="Gene3D" id="3.30.310.50">
    <property type="entry name" value="Alpha-D-phosphohexomutase, C-terminal domain"/>
    <property type="match status" value="1"/>
</dbReference>
<dbReference type="PROSITE" id="PS00710">
    <property type="entry name" value="PGM_PMM"/>
    <property type="match status" value="1"/>
</dbReference>
<dbReference type="Gene3D" id="3.40.120.10">
    <property type="entry name" value="Alpha-D-Glucose-1,6-Bisphosphate, subunit A, domain 3"/>
    <property type="match status" value="3"/>
</dbReference>
<dbReference type="InterPro" id="IPR005846">
    <property type="entry name" value="A-D-PHexomutase_a/b/a-III"/>
</dbReference>
<dbReference type="Proteomes" id="UP000008952">
    <property type="component" value="Unassembled WGS sequence"/>
</dbReference>
<dbReference type="EMBL" id="AIMB01000008">
    <property type="protein sequence ID" value="EJF89342.1"/>
    <property type="molecule type" value="Genomic_DNA"/>
</dbReference>
<evidence type="ECO:0000256" key="1">
    <source>
        <dbReference type="ARBA" id="ARBA00001946"/>
    </source>
</evidence>
<evidence type="ECO:0000256" key="5">
    <source>
        <dbReference type="ARBA" id="ARBA00022842"/>
    </source>
</evidence>
<dbReference type="InterPro" id="IPR016066">
    <property type="entry name" value="A-D-PHexomutase_CS"/>
</dbReference>
<dbReference type="GO" id="GO:0000287">
    <property type="term" value="F:magnesium ion binding"/>
    <property type="evidence" value="ECO:0007669"/>
    <property type="project" value="InterPro"/>
</dbReference>
<dbReference type="PANTHER" id="PTHR42946">
    <property type="entry name" value="PHOSPHOHEXOSE MUTASE"/>
    <property type="match status" value="1"/>
</dbReference>
<reference evidence="11 12" key="1">
    <citation type="submission" date="2012-03" db="EMBL/GenBank/DDBJ databases">
        <title>The Genome Sequence of Bartonella tamiae Th239.</title>
        <authorList>
            <consortium name="The Broad Institute Genome Sequencing Platform"/>
            <consortium name="The Broad Institute Genome Sequencing Center for Infectious Disease"/>
            <person name="Feldgarden M."/>
            <person name="Kirby J."/>
            <person name="Kosoy M."/>
            <person name="Birtles R."/>
            <person name="Probert W.S."/>
            <person name="Chiaraviglio L."/>
            <person name="Young S.K."/>
            <person name="Zeng Q."/>
            <person name="Gargeya S."/>
            <person name="Fitzgerald M."/>
            <person name="Haas B."/>
            <person name="Abouelleil A."/>
            <person name="Alvarado L."/>
            <person name="Arachchi H.M."/>
            <person name="Berlin A."/>
            <person name="Chapman S.B."/>
            <person name="Gearin G."/>
            <person name="Goldberg J."/>
            <person name="Griggs A."/>
            <person name="Gujja S."/>
            <person name="Hansen M."/>
            <person name="Heiman D."/>
            <person name="Howarth C."/>
            <person name="Larimer J."/>
            <person name="Lui A."/>
            <person name="MacDonald P.J.P."/>
            <person name="McCowen C."/>
            <person name="Montmayeur A."/>
            <person name="Murphy C."/>
            <person name="Neiman D."/>
            <person name="Pearson M."/>
            <person name="Priest M."/>
            <person name="Roberts A."/>
            <person name="Saif S."/>
            <person name="Shea T."/>
            <person name="Sisk P."/>
            <person name="Stolte C."/>
            <person name="Sykes S."/>
            <person name="Wortman J."/>
            <person name="Nusbaum C."/>
            <person name="Birren B."/>
        </authorList>
    </citation>
    <scope>NUCLEOTIDE SEQUENCE [LARGE SCALE GENOMIC DNA]</scope>
    <source>
        <strain evidence="11 12">Th239</strain>
    </source>
</reference>
<evidence type="ECO:0000313" key="11">
    <source>
        <dbReference type="EMBL" id="EJF89342.1"/>
    </source>
</evidence>
<evidence type="ECO:0000256" key="2">
    <source>
        <dbReference type="ARBA" id="ARBA00010231"/>
    </source>
</evidence>
<comment type="cofactor">
    <cofactor evidence="1">
        <name>Mg(2+)</name>
        <dbReference type="ChEBI" id="CHEBI:18420"/>
    </cofactor>
</comment>
<keyword evidence="3" id="KW-0597">Phosphoprotein</keyword>
<evidence type="ECO:0000259" key="9">
    <source>
        <dbReference type="Pfam" id="PF02879"/>
    </source>
</evidence>
<evidence type="ECO:0000256" key="7">
    <source>
        <dbReference type="RuleBase" id="RU004326"/>
    </source>
</evidence>
<feature type="domain" description="Alpha-D-phosphohexomutase alpha/beta/alpha" evidence="9">
    <location>
        <begin position="155"/>
        <end position="250"/>
    </location>
</feature>
<dbReference type="GO" id="GO:0005975">
    <property type="term" value="P:carbohydrate metabolic process"/>
    <property type="evidence" value="ECO:0007669"/>
    <property type="project" value="InterPro"/>
</dbReference>
<dbReference type="SUPFAM" id="SSF55957">
    <property type="entry name" value="Phosphoglucomutase, C-terminal domain"/>
    <property type="match status" value="1"/>
</dbReference>
<dbReference type="eggNOG" id="COG1109">
    <property type="taxonomic scope" value="Bacteria"/>
</dbReference>
<evidence type="ECO:0000313" key="12">
    <source>
        <dbReference type="Proteomes" id="UP000008952"/>
    </source>
</evidence>
<keyword evidence="12" id="KW-1185">Reference proteome</keyword>
<dbReference type="PANTHER" id="PTHR42946:SF1">
    <property type="entry name" value="PHOSPHOGLUCOMUTASE (ALPHA-D-GLUCOSE-1,6-BISPHOSPHATE-DEPENDENT)"/>
    <property type="match status" value="1"/>
</dbReference>
<keyword evidence="5 7" id="KW-0460">Magnesium</keyword>
<dbReference type="Pfam" id="PF02879">
    <property type="entry name" value="PGM_PMM_II"/>
    <property type="match status" value="1"/>
</dbReference>
<organism evidence="11 12">
    <name type="scientific">Bartonella tamiae Th239</name>
    <dbReference type="NCBI Taxonomy" id="1094558"/>
    <lineage>
        <taxon>Bacteria</taxon>
        <taxon>Pseudomonadati</taxon>
        <taxon>Pseudomonadota</taxon>
        <taxon>Alphaproteobacteria</taxon>
        <taxon>Hyphomicrobiales</taxon>
        <taxon>Bartonellaceae</taxon>
        <taxon>Bartonella</taxon>
    </lineage>
</organism>
<evidence type="ECO:0000259" key="8">
    <source>
        <dbReference type="Pfam" id="PF02878"/>
    </source>
</evidence>
<evidence type="ECO:0000256" key="6">
    <source>
        <dbReference type="ARBA" id="ARBA00023235"/>
    </source>
</evidence>
<dbReference type="InterPro" id="IPR005845">
    <property type="entry name" value="A-D-PHexomutase_a/b/a-II"/>
</dbReference>
<dbReference type="InterPro" id="IPR016055">
    <property type="entry name" value="A-D-PHexomutase_a/b/a-I/II/III"/>
</dbReference>
<dbReference type="OrthoDB" id="9803322at2"/>
<dbReference type="InterPro" id="IPR050060">
    <property type="entry name" value="Phosphoglucosamine_mutase"/>
</dbReference>
<dbReference type="SUPFAM" id="SSF53738">
    <property type="entry name" value="Phosphoglucomutase, first 3 domains"/>
    <property type="match status" value="3"/>
</dbReference>
<keyword evidence="4 7" id="KW-0479">Metal-binding</keyword>
<dbReference type="STRING" id="1094558.ME5_01893"/>
<evidence type="ECO:0008006" key="13">
    <source>
        <dbReference type="Google" id="ProtNLM"/>
    </source>
</evidence>
<protein>
    <recommendedName>
        <fullName evidence="13">Phosphomannomutase</fullName>
    </recommendedName>
</protein>